<organism evidence="2 3">
    <name type="scientific">Periconia macrospinosa</name>
    <dbReference type="NCBI Taxonomy" id="97972"/>
    <lineage>
        <taxon>Eukaryota</taxon>
        <taxon>Fungi</taxon>
        <taxon>Dikarya</taxon>
        <taxon>Ascomycota</taxon>
        <taxon>Pezizomycotina</taxon>
        <taxon>Dothideomycetes</taxon>
        <taxon>Pleosporomycetidae</taxon>
        <taxon>Pleosporales</taxon>
        <taxon>Massarineae</taxon>
        <taxon>Periconiaceae</taxon>
        <taxon>Periconia</taxon>
    </lineage>
</organism>
<dbReference type="AlphaFoldDB" id="A0A2V1E7F5"/>
<evidence type="ECO:0000313" key="3">
    <source>
        <dbReference type="Proteomes" id="UP000244855"/>
    </source>
</evidence>
<dbReference type="Proteomes" id="UP000244855">
    <property type="component" value="Unassembled WGS sequence"/>
</dbReference>
<dbReference type="OrthoDB" id="3687991at2759"/>
<name>A0A2V1E7F5_9PLEO</name>
<proteinExistence type="predicted"/>
<protein>
    <submittedName>
        <fullName evidence="2">Uncharacterized protein</fullName>
    </submittedName>
</protein>
<accession>A0A2V1E7F5</accession>
<evidence type="ECO:0000313" key="2">
    <source>
        <dbReference type="EMBL" id="PVI05155.1"/>
    </source>
</evidence>
<evidence type="ECO:0000256" key="1">
    <source>
        <dbReference type="SAM" id="MobiDB-lite"/>
    </source>
</evidence>
<feature type="region of interest" description="Disordered" evidence="1">
    <location>
        <begin position="1"/>
        <end position="36"/>
    </location>
</feature>
<gene>
    <name evidence="2" type="ORF">DM02DRAFT_668616</name>
</gene>
<keyword evidence="3" id="KW-1185">Reference proteome</keyword>
<dbReference type="EMBL" id="KZ805316">
    <property type="protein sequence ID" value="PVI05155.1"/>
    <property type="molecule type" value="Genomic_DNA"/>
</dbReference>
<reference evidence="2 3" key="1">
    <citation type="journal article" date="2018" name="Sci. Rep.">
        <title>Comparative genomics provides insights into the lifestyle and reveals functional heterogeneity of dark septate endophytic fungi.</title>
        <authorList>
            <person name="Knapp D.G."/>
            <person name="Nemeth J.B."/>
            <person name="Barry K."/>
            <person name="Hainaut M."/>
            <person name="Henrissat B."/>
            <person name="Johnson J."/>
            <person name="Kuo A."/>
            <person name="Lim J.H.P."/>
            <person name="Lipzen A."/>
            <person name="Nolan M."/>
            <person name="Ohm R.A."/>
            <person name="Tamas L."/>
            <person name="Grigoriev I.V."/>
            <person name="Spatafora J.W."/>
            <person name="Nagy L.G."/>
            <person name="Kovacs G.M."/>
        </authorList>
    </citation>
    <scope>NUCLEOTIDE SEQUENCE [LARGE SCALE GENOMIC DNA]</scope>
    <source>
        <strain evidence="2 3">DSE2036</strain>
    </source>
</reference>
<feature type="compositionally biased region" description="Low complexity" evidence="1">
    <location>
        <begin position="10"/>
        <end position="22"/>
    </location>
</feature>
<sequence length="327" mass="36524">MPTKRKASDSHSPASSGSSPLPQHSTKRVKGEPASTLIPIEARQTAKQGEKNVSLLRMTCVDQKSGEKKELHFKKLIHSEIDWNNNEHICKINSWRNQLYGRAGMKSKQITMWNEVEVSFLELTFHLLIVEGAKFGVMVPRTRAILDAFNDHFTGMVFQDSHGRDYEPREARPANAFTSKLTRVAGNLKDRLEAVIEDRPGDSFLPVITQAMIKQYLELKADSPVNGDSKNLDKVFTWKAGTPVPTGDPYIGKWQAALENMLQQDSGSKMAESEPVRSIECDAADLPEDIALQVEAATILVQMRAGTIPSYDYRYRDGLSTLSSSPY</sequence>